<keyword evidence="2" id="KW-1185">Reference proteome</keyword>
<evidence type="ECO:0000313" key="2">
    <source>
        <dbReference type="Proteomes" id="UP000821865"/>
    </source>
</evidence>
<comment type="caution">
    <text evidence="1">The sequence shown here is derived from an EMBL/GenBank/DDBJ whole genome shotgun (WGS) entry which is preliminary data.</text>
</comment>
<accession>A0ACB8DBX0</accession>
<gene>
    <name evidence="1" type="ORF">HPB49_008479</name>
</gene>
<proteinExistence type="predicted"/>
<dbReference type="Proteomes" id="UP000821865">
    <property type="component" value="Chromosome 2"/>
</dbReference>
<name>A0ACB8DBX0_DERSI</name>
<organism evidence="1 2">
    <name type="scientific">Dermacentor silvarum</name>
    <name type="common">Tick</name>
    <dbReference type="NCBI Taxonomy" id="543639"/>
    <lineage>
        <taxon>Eukaryota</taxon>
        <taxon>Metazoa</taxon>
        <taxon>Ecdysozoa</taxon>
        <taxon>Arthropoda</taxon>
        <taxon>Chelicerata</taxon>
        <taxon>Arachnida</taxon>
        <taxon>Acari</taxon>
        <taxon>Parasitiformes</taxon>
        <taxon>Ixodida</taxon>
        <taxon>Ixodoidea</taxon>
        <taxon>Ixodidae</taxon>
        <taxon>Rhipicephalinae</taxon>
        <taxon>Dermacentor</taxon>
    </lineage>
</organism>
<sequence>MGKLLSRFRRKDEPPDATGLTPREKKAVRAVWSTFCKEHPDYGVLLFQAYFHKYPDHIELFRHFKGKNLRTLGMDQEFSSHCSLVGEEITNIVEALDNVPELLELLEKNALLHHHIRGVTPAHFASFGQVLVDVLHANHEDIMTTTTEEAWKKFFEFVVLFITTAYDKANKTVRGSTGSSYKLATMSTSDVQQRAGSGPSTEPDKATASDATATGAAARRVSLTDGKNAGVAVGDSRRHSTTRKAGEDIHLAGRRTSLSAGSHGPPTGERPSVPDTGAATAAAGTTVATSSSMHLNRRRSSTKSLTDLAGKKSTDATSTSSAPVLKRKASNPTLGEGPDVKPSEDRSAASDKSGASHQRSLSKRSSSKISLKGKPK</sequence>
<dbReference type="EMBL" id="CM023471">
    <property type="protein sequence ID" value="KAH7965493.1"/>
    <property type="molecule type" value="Genomic_DNA"/>
</dbReference>
<reference evidence="1" key="1">
    <citation type="submission" date="2020-05" db="EMBL/GenBank/DDBJ databases">
        <title>Large-scale comparative analyses of tick genomes elucidate their genetic diversity and vector capacities.</title>
        <authorList>
            <person name="Jia N."/>
            <person name="Wang J."/>
            <person name="Shi W."/>
            <person name="Du L."/>
            <person name="Sun Y."/>
            <person name="Zhan W."/>
            <person name="Jiang J."/>
            <person name="Wang Q."/>
            <person name="Zhang B."/>
            <person name="Ji P."/>
            <person name="Sakyi L.B."/>
            <person name="Cui X."/>
            <person name="Yuan T."/>
            <person name="Jiang B."/>
            <person name="Yang W."/>
            <person name="Lam T.T.-Y."/>
            <person name="Chang Q."/>
            <person name="Ding S."/>
            <person name="Wang X."/>
            <person name="Zhu J."/>
            <person name="Ruan X."/>
            <person name="Zhao L."/>
            <person name="Wei J."/>
            <person name="Que T."/>
            <person name="Du C."/>
            <person name="Cheng J."/>
            <person name="Dai P."/>
            <person name="Han X."/>
            <person name="Huang E."/>
            <person name="Gao Y."/>
            <person name="Liu J."/>
            <person name="Shao H."/>
            <person name="Ye R."/>
            <person name="Li L."/>
            <person name="Wei W."/>
            <person name="Wang X."/>
            <person name="Wang C."/>
            <person name="Yang T."/>
            <person name="Huo Q."/>
            <person name="Li W."/>
            <person name="Guo W."/>
            <person name="Chen H."/>
            <person name="Zhou L."/>
            <person name="Ni X."/>
            <person name="Tian J."/>
            <person name="Zhou Y."/>
            <person name="Sheng Y."/>
            <person name="Liu T."/>
            <person name="Pan Y."/>
            <person name="Xia L."/>
            <person name="Li J."/>
            <person name="Zhao F."/>
            <person name="Cao W."/>
        </authorList>
    </citation>
    <scope>NUCLEOTIDE SEQUENCE</scope>
    <source>
        <strain evidence="1">Dsil-2018</strain>
    </source>
</reference>
<protein>
    <submittedName>
        <fullName evidence="1">Uncharacterized protein</fullName>
    </submittedName>
</protein>
<evidence type="ECO:0000313" key="1">
    <source>
        <dbReference type="EMBL" id="KAH7965493.1"/>
    </source>
</evidence>